<accession>A0A397TBL3</accession>
<evidence type="ECO:0000256" key="1">
    <source>
        <dbReference type="SAM" id="Phobius"/>
    </source>
</evidence>
<comment type="caution">
    <text evidence="2">The sequence shown here is derived from an EMBL/GenBank/DDBJ whole genome shotgun (WGS) entry which is preliminary data.</text>
</comment>
<proteinExistence type="predicted"/>
<dbReference type="EMBL" id="QKYT01000083">
    <property type="protein sequence ID" value="RIA94336.1"/>
    <property type="molecule type" value="Genomic_DNA"/>
</dbReference>
<sequence length="60" mass="7271">MNHPRLYYHYRTLLLLNLFYFVMPVYRTVFSLKHPPPPLPSLPLIEGSLIVILQFYFLNY</sequence>
<feature type="transmembrane region" description="Helical" evidence="1">
    <location>
        <begin position="41"/>
        <end position="58"/>
    </location>
</feature>
<keyword evidence="3" id="KW-1185">Reference proteome</keyword>
<protein>
    <submittedName>
        <fullName evidence="2">Uncharacterized protein</fullName>
    </submittedName>
</protein>
<feature type="transmembrane region" description="Helical" evidence="1">
    <location>
        <begin position="12"/>
        <end position="29"/>
    </location>
</feature>
<keyword evidence="1" id="KW-0472">Membrane</keyword>
<keyword evidence="1" id="KW-1133">Transmembrane helix</keyword>
<evidence type="ECO:0000313" key="2">
    <source>
        <dbReference type="EMBL" id="RIA94336.1"/>
    </source>
</evidence>
<dbReference type="AlphaFoldDB" id="A0A397TBL3"/>
<dbReference type="Proteomes" id="UP000265703">
    <property type="component" value="Unassembled WGS sequence"/>
</dbReference>
<reference evidence="2 3" key="1">
    <citation type="submission" date="2018-06" db="EMBL/GenBank/DDBJ databases">
        <title>Comparative genomics reveals the genomic features of Rhizophagus irregularis, R. cerebriforme, R. diaphanum and Gigaspora rosea, and their symbiotic lifestyle signature.</title>
        <authorList>
            <person name="Morin E."/>
            <person name="San Clemente H."/>
            <person name="Chen E.C.H."/>
            <person name="De La Providencia I."/>
            <person name="Hainaut M."/>
            <person name="Kuo A."/>
            <person name="Kohler A."/>
            <person name="Murat C."/>
            <person name="Tang N."/>
            <person name="Roy S."/>
            <person name="Loubradou J."/>
            <person name="Henrissat B."/>
            <person name="Grigoriev I.V."/>
            <person name="Corradi N."/>
            <person name="Roux C."/>
            <person name="Martin F.M."/>
        </authorList>
    </citation>
    <scope>NUCLEOTIDE SEQUENCE [LARGE SCALE GENOMIC DNA]</scope>
    <source>
        <strain evidence="2 3">DAOM 227022</strain>
    </source>
</reference>
<keyword evidence="1" id="KW-0812">Transmembrane</keyword>
<organism evidence="2 3">
    <name type="scientific">Glomus cerebriforme</name>
    <dbReference type="NCBI Taxonomy" id="658196"/>
    <lineage>
        <taxon>Eukaryota</taxon>
        <taxon>Fungi</taxon>
        <taxon>Fungi incertae sedis</taxon>
        <taxon>Mucoromycota</taxon>
        <taxon>Glomeromycotina</taxon>
        <taxon>Glomeromycetes</taxon>
        <taxon>Glomerales</taxon>
        <taxon>Glomeraceae</taxon>
        <taxon>Glomus</taxon>
    </lineage>
</organism>
<gene>
    <name evidence="2" type="ORF">C1645_760351</name>
</gene>
<name>A0A397TBL3_9GLOM</name>
<evidence type="ECO:0000313" key="3">
    <source>
        <dbReference type="Proteomes" id="UP000265703"/>
    </source>
</evidence>